<proteinExistence type="predicted"/>
<dbReference type="RefSeq" id="WP_106587320.1">
    <property type="nucleotide sequence ID" value="NZ_PYAV01000001.1"/>
</dbReference>
<protein>
    <submittedName>
        <fullName evidence="2">Dipicolinate synthase subunit B</fullName>
    </submittedName>
</protein>
<dbReference type="GO" id="GO:0003824">
    <property type="term" value="F:catalytic activity"/>
    <property type="evidence" value="ECO:0007669"/>
    <property type="project" value="InterPro"/>
</dbReference>
<evidence type="ECO:0000259" key="1">
    <source>
        <dbReference type="Pfam" id="PF02441"/>
    </source>
</evidence>
<dbReference type="PIRSF" id="PIRSF001390">
    <property type="entry name" value="Dipicolinate_synth_subunit_B"/>
    <property type="match status" value="1"/>
</dbReference>
<dbReference type="NCBIfam" id="NF006161">
    <property type="entry name" value="PRK08305.1"/>
    <property type="match status" value="1"/>
</dbReference>
<organism evidence="2 3">
    <name type="scientific">Salsuginibacillus halophilus</name>
    <dbReference type="NCBI Taxonomy" id="517424"/>
    <lineage>
        <taxon>Bacteria</taxon>
        <taxon>Bacillati</taxon>
        <taxon>Bacillota</taxon>
        <taxon>Bacilli</taxon>
        <taxon>Bacillales</taxon>
        <taxon>Bacillaceae</taxon>
        <taxon>Salsuginibacillus</taxon>
    </lineage>
</organism>
<keyword evidence="3" id="KW-1185">Reference proteome</keyword>
<dbReference type="AlphaFoldDB" id="A0A2P8HYB3"/>
<gene>
    <name evidence="2" type="ORF">B0H94_101152</name>
</gene>
<dbReference type="EMBL" id="PYAV01000001">
    <property type="protein sequence ID" value="PSL51242.1"/>
    <property type="molecule type" value="Genomic_DNA"/>
</dbReference>
<comment type="caution">
    <text evidence="2">The sequence shown here is derived from an EMBL/GenBank/DDBJ whole genome shotgun (WGS) entry which is preliminary data.</text>
</comment>
<reference evidence="2 3" key="1">
    <citation type="submission" date="2018-03" db="EMBL/GenBank/DDBJ databases">
        <title>Genomic Encyclopedia of Type Strains, Phase III (KMG-III): the genomes of soil and plant-associated and newly described type strains.</title>
        <authorList>
            <person name="Whitman W."/>
        </authorList>
    </citation>
    <scope>NUCLEOTIDE SEQUENCE [LARGE SCALE GENOMIC DNA]</scope>
    <source>
        <strain evidence="2 3">CGMCC 1.07653</strain>
    </source>
</reference>
<dbReference type="Pfam" id="PF02441">
    <property type="entry name" value="Flavoprotein"/>
    <property type="match status" value="1"/>
</dbReference>
<dbReference type="OrthoDB" id="9792688at2"/>
<feature type="domain" description="Flavoprotein" evidence="1">
    <location>
        <begin position="7"/>
        <end position="176"/>
    </location>
</feature>
<dbReference type="Proteomes" id="UP000242310">
    <property type="component" value="Unassembled WGS sequence"/>
</dbReference>
<evidence type="ECO:0000313" key="2">
    <source>
        <dbReference type="EMBL" id="PSL51242.1"/>
    </source>
</evidence>
<dbReference type="InterPro" id="IPR003382">
    <property type="entry name" value="Flavoprotein"/>
</dbReference>
<dbReference type="NCBIfam" id="TIGR02852">
    <property type="entry name" value="spore_dpaB"/>
    <property type="match status" value="1"/>
</dbReference>
<dbReference type="SUPFAM" id="SSF52507">
    <property type="entry name" value="Homo-oligomeric flavin-containing Cys decarboxylases, HFCD"/>
    <property type="match status" value="1"/>
</dbReference>
<sequence length="197" mass="21125">MTLKGAKIGFGVTGSHCTLEEVLPEMKKLKDAGAEVVPFITPTVLKTDTKFGASEKWQKEIKKATGCEPVSTIVEAEPFGPKTPLDLMVVAPLTGSSLSKFANALTDSAVLMAAKATLRNQKPVVVAVSTNDAMAMNGENLMKLMNAQNIFIVPLGQDAPDVKPTSLVARMEAIPATVEEALRGRQIQPVFIEKFRD</sequence>
<name>A0A2P8HYB3_9BACI</name>
<accession>A0A2P8HYB3</accession>
<dbReference type="Gene3D" id="3.40.50.1950">
    <property type="entry name" value="Flavin prenyltransferase-like"/>
    <property type="match status" value="1"/>
</dbReference>
<dbReference type="InterPro" id="IPR036551">
    <property type="entry name" value="Flavin_trans-like"/>
</dbReference>
<evidence type="ECO:0000313" key="3">
    <source>
        <dbReference type="Proteomes" id="UP000242310"/>
    </source>
</evidence>
<dbReference type="InterPro" id="IPR014214">
    <property type="entry name" value="Dipicolinic_acid_synth_B"/>
</dbReference>